<dbReference type="STRING" id="1391654.AKJ09_08157"/>
<name>A0A0K1Q6Z6_9BACT</name>
<dbReference type="SUPFAM" id="SSF52317">
    <property type="entry name" value="Class I glutamine amidotransferase-like"/>
    <property type="match status" value="1"/>
</dbReference>
<dbReference type="KEGG" id="llu:AKJ09_08157"/>
<proteinExistence type="predicted"/>
<dbReference type="PATRIC" id="fig|1391654.3.peg.8270"/>
<dbReference type="CDD" id="cd00198">
    <property type="entry name" value="vWFA"/>
    <property type="match status" value="1"/>
</dbReference>
<evidence type="ECO:0000313" key="2">
    <source>
        <dbReference type="EMBL" id="AKV01494.1"/>
    </source>
</evidence>
<dbReference type="InterPro" id="IPR010768">
    <property type="entry name" value="GATase1-like"/>
</dbReference>
<dbReference type="PANTHER" id="PTHR37947:SF1">
    <property type="entry name" value="BLL2462 PROTEIN"/>
    <property type="match status" value="1"/>
</dbReference>
<evidence type="ECO:0000313" key="3">
    <source>
        <dbReference type="Proteomes" id="UP000064967"/>
    </source>
</evidence>
<gene>
    <name evidence="2" type="ORF">AKJ09_08157</name>
</gene>
<dbReference type="AlphaFoldDB" id="A0A0K1Q6Z6"/>
<dbReference type="SUPFAM" id="SSF53300">
    <property type="entry name" value="vWA-like"/>
    <property type="match status" value="1"/>
</dbReference>
<protein>
    <submittedName>
        <fullName evidence="2">Threonine dehydrogenase</fullName>
    </submittedName>
</protein>
<dbReference type="InterPro" id="IPR036465">
    <property type="entry name" value="vWFA_dom_sf"/>
</dbReference>
<dbReference type="Pfam" id="PF07090">
    <property type="entry name" value="GATase1_like"/>
    <property type="match status" value="1"/>
</dbReference>
<dbReference type="Proteomes" id="UP000064967">
    <property type="component" value="Chromosome"/>
</dbReference>
<keyword evidence="3" id="KW-1185">Reference proteome</keyword>
<dbReference type="Gene3D" id="3.40.50.880">
    <property type="match status" value="1"/>
</dbReference>
<evidence type="ECO:0000259" key="1">
    <source>
        <dbReference type="Pfam" id="PF07090"/>
    </source>
</evidence>
<dbReference type="InterPro" id="IPR029062">
    <property type="entry name" value="Class_I_gatase-like"/>
</dbReference>
<dbReference type="Gene3D" id="3.40.50.410">
    <property type="entry name" value="von Willebrand factor, type A domain"/>
    <property type="match status" value="1"/>
</dbReference>
<organism evidence="2 3">
    <name type="scientific">Labilithrix luteola</name>
    <dbReference type="NCBI Taxonomy" id="1391654"/>
    <lineage>
        <taxon>Bacteria</taxon>
        <taxon>Pseudomonadati</taxon>
        <taxon>Myxococcota</taxon>
        <taxon>Polyangia</taxon>
        <taxon>Polyangiales</taxon>
        <taxon>Labilitrichaceae</taxon>
        <taxon>Labilithrix</taxon>
    </lineage>
</organism>
<accession>A0A0K1Q6Z6</accession>
<feature type="domain" description="Putative glutamine amidotransferase" evidence="1">
    <location>
        <begin position="381"/>
        <end position="543"/>
    </location>
</feature>
<dbReference type="PANTHER" id="PTHR37947">
    <property type="entry name" value="BLL2462 PROTEIN"/>
    <property type="match status" value="1"/>
</dbReference>
<reference evidence="2 3" key="1">
    <citation type="submission" date="2015-08" db="EMBL/GenBank/DDBJ databases">
        <authorList>
            <person name="Babu N.S."/>
            <person name="Beckwith C.J."/>
            <person name="Beseler K.G."/>
            <person name="Brison A."/>
            <person name="Carone J.V."/>
            <person name="Caskin T.P."/>
            <person name="Diamond M."/>
            <person name="Durham M.E."/>
            <person name="Foxe J.M."/>
            <person name="Go M."/>
            <person name="Henderson B.A."/>
            <person name="Jones I.B."/>
            <person name="McGettigan J.A."/>
            <person name="Micheletti S.J."/>
            <person name="Nasrallah M.E."/>
            <person name="Ortiz D."/>
            <person name="Piller C.R."/>
            <person name="Privatt S.R."/>
            <person name="Schneider S.L."/>
            <person name="Sharp S."/>
            <person name="Smith T.C."/>
            <person name="Stanton J.D."/>
            <person name="Ullery H.E."/>
            <person name="Wilson R.J."/>
            <person name="Serrano M.G."/>
            <person name="Buck G."/>
            <person name="Lee V."/>
            <person name="Wang Y."/>
            <person name="Carvalho R."/>
            <person name="Voegtly L."/>
            <person name="Shi R."/>
            <person name="Duckworth R."/>
            <person name="Johnson A."/>
            <person name="Loviza R."/>
            <person name="Walstead R."/>
            <person name="Shah Z."/>
            <person name="Kiflezghi M."/>
            <person name="Wade K."/>
            <person name="Ball S.L."/>
            <person name="Bradley K.W."/>
            <person name="Asai D.J."/>
            <person name="Bowman C.A."/>
            <person name="Russell D.A."/>
            <person name="Pope W.H."/>
            <person name="Jacobs-Sera D."/>
            <person name="Hendrix R.W."/>
            <person name="Hatfull G.F."/>
        </authorList>
    </citation>
    <scope>NUCLEOTIDE SEQUENCE [LARGE SCALE GENOMIC DNA]</scope>
    <source>
        <strain evidence="2 3">DSM 27648</strain>
    </source>
</reference>
<sequence length="723" mass="76249">MLVAVSLLVLLVVELRRRERGGPLIVVTGLLALGALLCAVLRPVRIAARESVVGAKVVVLADTSRSMALPESEKTPRGATRDRAITELGARSKDARLAILGFGEGAPAPFAPGKDGPAPSQAPRSDLTSALRAIAASAEERPQAVVVVSDGRLDDPPEGASKEAIQAIVRDLKVPVHTIATTKEAPADASVRRVSAAGAAVAHVPLPLTVEVGCAGGISCDELTVTARELREDGPPALLASGLTHLKDGKGTVDLAVTLERAGARIIEVAITPPSGDTIPENDRRLLTFNVARERVRVLHVAGRPTNDVRALREWLKSDASVDVVAFFILRTQADDPNARQEDLSLIPFPVDELFTEHLPSFDAVVLQDFDAQPYGLERHLPQLARYVRAGGGLIMVGGQNSFVAGGYAGTPLADVLPITMDGSPGATAADVANVVPAWTDEGRSAPLLAPLREVASEELPLMPGANVLGDVRPGGLVLWAHPSRTTRSGAPMPILAIGDQGDGRSIALGIDGAWQLEFSQLGARTSGRGYGALWDGLLGWLMRDPRFESGQLELASPCVANEPARLRVRLPKANQNGESTAWIELRRLDKQDAPPVKVTLPRSVHDDGTAVEVAMPPLAAGGYTARLRLGAGPTTRRDFACESGGDEWADSRPDVERLRAIADATGGAFRDASGDLALPLPKPAVVSAERHVVPVAPPWIWTLAAACALGVHWFARRRSGLS</sequence>
<dbReference type="EMBL" id="CP012333">
    <property type="protein sequence ID" value="AKV01494.1"/>
    <property type="molecule type" value="Genomic_DNA"/>
</dbReference>